<comment type="caution">
    <text evidence="1">The sequence shown here is derived from an EMBL/GenBank/DDBJ whole genome shotgun (WGS) entry which is preliminary data.</text>
</comment>
<proteinExistence type="predicted"/>
<keyword evidence="2" id="KW-1185">Reference proteome</keyword>
<protein>
    <submittedName>
        <fullName evidence="1">Uncharacterized protein</fullName>
    </submittedName>
</protein>
<accession>A0ACB8GXH1</accession>
<gene>
    <name evidence="1" type="ORF">JR316_0006869</name>
</gene>
<dbReference type="EMBL" id="JAFIQS020000006">
    <property type="protein sequence ID" value="KAH9480271.1"/>
    <property type="molecule type" value="Genomic_DNA"/>
</dbReference>
<sequence>MASLFKLNTISGCQQFVDSQPPNVIADQILQDQRSCRDGDVPSLVVHCLPPHTDQIALSIGDKSIPISVARKRFSSIVSMIKSHMNNLSRSSGNVTPPHMIPSDEEYKATLKVLSYLQLPDVGLADSSTPLEHVLESIKTQLQLGPCVREAIMEQRCRSIKRCYMCCYAVSSVHPFYQSLCLPCGEFNITSWSLSLPTNLQLAGKTALVTGGRINLGYHTALRLLRCGANVVVSSRYPMDAEKRYLQEHDSNDWLTRLKIVGADFRAASDVFALVNAVIACLKEWNTKNKPKLDILINNAAQTLTDSVDKERKNVQREAELSEGTSRVVSLNTRYQPRVRGGVVGQHIQSVTDIPNIAPMSEQTNSKTTIASQTSLESSWIQRISEIPYEDVISAHSVNTFVPFILVRELLPYMSANSLNDEDEEVLKSTKHKPTGYIVNVSSREGIFEKTPGHRAKDGSHVHTNMSKAALNMITETEATTAWKNGRVAMNTVDPGYMSADPIYMEMVGRAGTPCPIGWEDGAGRDLWPVAKGEKGEIIRGRFLKHFAEINVFR</sequence>
<reference evidence="1" key="1">
    <citation type="submission" date="2021-10" db="EMBL/GenBank/DDBJ databases">
        <title>Psilocybe cubensis genome.</title>
        <authorList>
            <person name="Mckernan K.J."/>
            <person name="Crawford S."/>
            <person name="Trippe A."/>
            <person name="Kane L.T."/>
            <person name="Mclaughlin S."/>
        </authorList>
    </citation>
    <scope>NUCLEOTIDE SEQUENCE</scope>
    <source>
        <strain evidence="1">MGC-MH-2018</strain>
    </source>
</reference>
<evidence type="ECO:0000313" key="2">
    <source>
        <dbReference type="Proteomes" id="UP000664032"/>
    </source>
</evidence>
<name>A0ACB8GXH1_PSICU</name>
<evidence type="ECO:0000313" key="1">
    <source>
        <dbReference type="EMBL" id="KAH9480271.1"/>
    </source>
</evidence>
<organism evidence="1 2">
    <name type="scientific">Psilocybe cubensis</name>
    <name type="common">Psychedelic mushroom</name>
    <name type="synonym">Stropharia cubensis</name>
    <dbReference type="NCBI Taxonomy" id="181762"/>
    <lineage>
        <taxon>Eukaryota</taxon>
        <taxon>Fungi</taxon>
        <taxon>Dikarya</taxon>
        <taxon>Basidiomycota</taxon>
        <taxon>Agaricomycotina</taxon>
        <taxon>Agaricomycetes</taxon>
        <taxon>Agaricomycetidae</taxon>
        <taxon>Agaricales</taxon>
        <taxon>Agaricineae</taxon>
        <taxon>Strophariaceae</taxon>
        <taxon>Psilocybe</taxon>
    </lineage>
</organism>
<dbReference type="Proteomes" id="UP000664032">
    <property type="component" value="Unassembled WGS sequence"/>
</dbReference>